<dbReference type="Gene3D" id="3.30.1490.10">
    <property type="match status" value="1"/>
</dbReference>
<dbReference type="GO" id="GO:0006412">
    <property type="term" value="P:translation"/>
    <property type="evidence" value="ECO:0007669"/>
    <property type="project" value="InterPro"/>
</dbReference>
<organism evidence="7 8">
    <name type="scientific">Candidatus Berkelbacteria bacterium Athens1014_28</name>
    <dbReference type="NCBI Taxonomy" id="2017145"/>
    <lineage>
        <taxon>Bacteria</taxon>
        <taxon>Candidatus Berkelbacteria</taxon>
    </lineage>
</organism>
<dbReference type="Gene3D" id="3.30.1370.30">
    <property type="match status" value="1"/>
</dbReference>
<dbReference type="GO" id="GO:0005840">
    <property type="term" value="C:ribosome"/>
    <property type="evidence" value="ECO:0007669"/>
    <property type="project" value="UniProtKB-KW"/>
</dbReference>
<dbReference type="PANTHER" id="PTHR11758">
    <property type="entry name" value="40S RIBOSOMAL PROTEIN S15A"/>
    <property type="match status" value="1"/>
</dbReference>
<dbReference type="PROSITE" id="PS00053">
    <property type="entry name" value="RIBOSOMAL_S8"/>
    <property type="match status" value="1"/>
</dbReference>
<dbReference type="GO" id="GO:1990904">
    <property type="term" value="C:ribonucleoprotein complex"/>
    <property type="evidence" value="ECO:0007669"/>
    <property type="project" value="UniProtKB-KW"/>
</dbReference>
<dbReference type="NCBIfam" id="NF001109">
    <property type="entry name" value="PRK00136.1"/>
    <property type="match status" value="1"/>
</dbReference>
<protein>
    <recommendedName>
        <fullName evidence="4">Small ribosomal subunit protein uS8</fullName>
    </recommendedName>
    <alternativeName>
        <fullName evidence="5">30S ribosomal protein S8</fullName>
    </alternativeName>
</protein>
<keyword evidence="2 6" id="KW-0689">Ribosomal protein</keyword>
<dbReference type="InterPro" id="IPR047863">
    <property type="entry name" value="Ribosomal_uS8_CS"/>
</dbReference>
<dbReference type="EMBL" id="VMGN01000001">
    <property type="protein sequence ID" value="TSC95290.1"/>
    <property type="molecule type" value="Genomic_DNA"/>
</dbReference>
<comment type="similarity">
    <text evidence="1 6">Belongs to the universal ribosomal protein uS8 family.</text>
</comment>
<name>A0A554LQZ7_9BACT</name>
<dbReference type="SUPFAM" id="SSF56047">
    <property type="entry name" value="Ribosomal protein S8"/>
    <property type="match status" value="1"/>
</dbReference>
<evidence type="ECO:0000256" key="1">
    <source>
        <dbReference type="ARBA" id="ARBA00006471"/>
    </source>
</evidence>
<comment type="caution">
    <text evidence="7">The sequence shown here is derived from an EMBL/GenBank/DDBJ whole genome shotgun (WGS) entry which is preliminary data.</text>
</comment>
<dbReference type="GO" id="GO:0003735">
    <property type="term" value="F:structural constituent of ribosome"/>
    <property type="evidence" value="ECO:0007669"/>
    <property type="project" value="InterPro"/>
</dbReference>
<dbReference type="Pfam" id="PF00410">
    <property type="entry name" value="Ribosomal_S8"/>
    <property type="match status" value="1"/>
</dbReference>
<dbReference type="InterPro" id="IPR000630">
    <property type="entry name" value="Ribosomal_uS8"/>
</dbReference>
<dbReference type="InterPro" id="IPR035987">
    <property type="entry name" value="Ribosomal_uS8_sf"/>
</dbReference>
<evidence type="ECO:0000256" key="6">
    <source>
        <dbReference type="RuleBase" id="RU003660"/>
    </source>
</evidence>
<proteinExistence type="inferred from homology"/>
<evidence type="ECO:0000313" key="8">
    <source>
        <dbReference type="Proteomes" id="UP000316495"/>
    </source>
</evidence>
<evidence type="ECO:0000313" key="7">
    <source>
        <dbReference type="EMBL" id="TSC95290.1"/>
    </source>
</evidence>
<dbReference type="AlphaFoldDB" id="A0A554LQZ7"/>
<reference evidence="7 8" key="1">
    <citation type="submission" date="2017-07" db="EMBL/GenBank/DDBJ databases">
        <title>Mechanisms for carbon and nitrogen cycling indicate functional differentiation within the Candidate Phyla Radiation.</title>
        <authorList>
            <person name="Danczak R.E."/>
            <person name="Johnston M.D."/>
            <person name="Kenah C."/>
            <person name="Slattery M."/>
            <person name="Wrighton K.C."/>
            <person name="Wilkins M.J."/>
        </authorList>
    </citation>
    <scope>NUCLEOTIDE SEQUENCE [LARGE SCALE GENOMIC DNA]</scope>
    <source>
        <strain evidence="7">Athens1014_28</strain>
    </source>
</reference>
<keyword evidence="3 6" id="KW-0687">Ribonucleoprotein</keyword>
<accession>A0A554LQZ7</accession>
<gene>
    <name evidence="7" type="ORF">Athens101428_18</name>
</gene>
<dbReference type="FunFam" id="3.30.1490.10:FF:000001">
    <property type="entry name" value="30S ribosomal protein S8"/>
    <property type="match status" value="1"/>
</dbReference>
<evidence type="ECO:0000256" key="2">
    <source>
        <dbReference type="ARBA" id="ARBA00022980"/>
    </source>
</evidence>
<dbReference type="Proteomes" id="UP000316495">
    <property type="component" value="Unassembled WGS sequence"/>
</dbReference>
<evidence type="ECO:0000256" key="5">
    <source>
        <dbReference type="ARBA" id="ARBA00035525"/>
    </source>
</evidence>
<evidence type="ECO:0000256" key="3">
    <source>
        <dbReference type="ARBA" id="ARBA00023274"/>
    </source>
</evidence>
<evidence type="ECO:0000256" key="4">
    <source>
        <dbReference type="ARBA" id="ARBA00035258"/>
    </source>
</evidence>
<dbReference type="GO" id="GO:0005737">
    <property type="term" value="C:cytoplasm"/>
    <property type="evidence" value="ECO:0007669"/>
    <property type="project" value="UniProtKB-ARBA"/>
</dbReference>
<sequence length="125" mass="13708">MDPIANLLTSIRNGIASGCDSISVADSKIKVAICAILRSKGVISNFEIKEEAGKKFLHIDICSVSKKFHLKRISKPSRKVYIKSKNLKSPLSGFGFYILSTPKGIITDREARKIGVGGELICEIW</sequence>